<protein>
    <submittedName>
        <fullName evidence="1">Uncharacterized protein</fullName>
    </submittedName>
</protein>
<dbReference type="Proteomes" id="UP000037069">
    <property type="component" value="Unassembled WGS sequence"/>
</dbReference>
<name>A0A0L0CKZ0_LUCCU</name>
<gene>
    <name evidence="1" type="ORF">FF38_12448</name>
</gene>
<evidence type="ECO:0000313" key="1">
    <source>
        <dbReference type="EMBL" id="KNC32139.1"/>
    </source>
</evidence>
<reference evidence="1 2" key="1">
    <citation type="journal article" date="2015" name="Nat. Commun.">
        <title>Lucilia cuprina genome unlocks parasitic fly biology to underpin future interventions.</title>
        <authorList>
            <person name="Anstead C.A."/>
            <person name="Korhonen P.K."/>
            <person name="Young N.D."/>
            <person name="Hall R.S."/>
            <person name="Jex A.R."/>
            <person name="Murali S.C."/>
            <person name="Hughes D.S."/>
            <person name="Lee S.F."/>
            <person name="Perry T."/>
            <person name="Stroehlein A.J."/>
            <person name="Ansell B.R."/>
            <person name="Breugelmans B."/>
            <person name="Hofmann A."/>
            <person name="Qu J."/>
            <person name="Dugan S."/>
            <person name="Lee S.L."/>
            <person name="Chao H."/>
            <person name="Dinh H."/>
            <person name="Han Y."/>
            <person name="Doddapaneni H.V."/>
            <person name="Worley K.C."/>
            <person name="Muzny D.M."/>
            <person name="Ioannidis P."/>
            <person name="Waterhouse R.M."/>
            <person name="Zdobnov E.M."/>
            <person name="James P.J."/>
            <person name="Bagnall N.H."/>
            <person name="Kotze A.C."/>
            <person name="Gibbs R.A."/>
            <person name="Richards S."/>
            <person name="Batterham P."/>
            <person name="Gasser R.B."/>
        </authorList>
    </citation>
    <scope>NUCLEOTIDE SEQUENCE [LARGE SCALE GENOMIC DNA]</scope>
    <source>
        <strain evidence="1 2">LS</strain>
        <tissue evidence="1">Full body</tissue>
    </source>
</reference>
<dbReference type="AlphaFoldDB" id="A0A0L0CKZ0"/>
<accession>A0A0L0CKZ0</accession>
<keyword evidence="2" id="KW-1185">Reference proteome</keyword>
<evidence type="ECO:0000313" key="2">
    <source>
        <dbReference type="Proteomes" id="UP000037069"/>
    </source>
</evidence>
<sequence length="77" mass="9251">MQWSGISLFKQQKKIESSFELCSFVCPSIRLYERNPKHPWGCYLISYQYDFMTFDMNINEYQLHLFIKSAKKRAGKT</sequence>
<organism evidence="1 2">
    <name type="scientific">Lucilia cuprina</name>
    <name type="common">Green bottle fly</name>
    <name type="synonym">Australian sheep blowfly</name>
    <dbReference type="NCBI Taxonomy" id="7375"/>
    <lineage>
        <taxon>Eukaryota</taxon>
        <taxon>Metazoa</taxon>
        <taxon>Ecdysozoa</taxon>
        <taxon>Arthropoda</taxon>
        <taxon>Hexapoda</taxon>
        <taxon>Insecta</taxon>
        <taxon>Pterygota</taxon>
        <taxon>Neoptera</taxon>
        <taxon>Endopterygota</taxon>
        <taxon>Diptera</taxon>
        <taxon>Brachycera</taxon>
        <taxon>Muscomorpha</taxon>
        <taxon>Oestroidea</taxon>
        <taxon>Calliphoridae</taxon>
        <taxon>Luciliinae</taxon>
        <taxon>Lucilia</taxon>
    </lineage>
</organism>
<proteinExistence type="predicted"/>
<comment type="caution">
    <text evidence="1">The sequence shown here is derived from an EMBL/GenBank/DDBJ whole genome shotgun (WGS) entry which is preliminary data.</text>
</comment>
<dbReference type="EMBL" id="JRES01000339">
    <property type="protein sequence ID" value="KNC32139.1"/>
    <property type="molecule type" value="Genomic_DNA"/>
</dbReference>